<dbReference type="KEGG" id="spar:SPRG_01024"/>
<dbReference type="AlphaFoldDB" id="A0A067D7H4"/>
<feature type="region of interest" description="Disordered" evidence="1">
    <location>
        <begin position="126"/>
        <end position="157"/>
    </location>
</feature>
<feature type="region of interest" description="Disordered" evidence="1">
    <location>
        <begin position="1"/>
        <end position="24"/>
    </location>
</feature>
<organism evidence="2 3">
    <name type="scientific">Saprolegnia parasitica (strain CBS 223.65)</name>
    <dbReference type="NCBI Taxonomy" id="695850"/>
    <lineage>
        <taxon>Eukaryota</taxon>
        <taxon>Sar</taxon>
        <taxon>Stramenopiles</taxon>
        <taxon>Oomycota</taxon>
        <taxon>Saprolegniomycetes</taxon>
        <taxon>Saprolegniales</taxon>
        <taxon>Saprolegniaceae</taxon>
        <taxon>Saprolegnia</taxon>
    </lineage>
</organism>
<dbReference type="OMA" id="NTSERGH"/>
<reference evidence="2 3" key="1">
    <citation type="journal article" date="2013" name="PLoS Genet.">
        <title>Distinctive expansion of potential virulence genes in the genome of the oomycete fish pathogen Saprolegnia parasitica.</title>
        <authorList>
            <person name="Jiang R.H."/>
            <person name="de Bruijn I."/>
            <person name="Haas B.J."/>
            <person name="Belmonte R."/>
            <person name="Lobach L."/>
            <person name="Christie J."/>
            <person name="van den Ackerveken G."/>
            <person name="Bottin A."/>
            <person name="Bulone V."/>
            <person name="Diaz-Moreno S.M."/>
            <person name="Dumas B."/>
            <person name="Fan L."/>
            <person name="Gaulin E."/>
            <person name="Govers F."/>
            <person name="Grenville-Briggs L.J."/>
            <person name="Horner N.R."/>
            <person name="Levin J.Z."/>
            <person name="Mammella M."/>
            <person name="Meijer H.J."/>
            <person name="Morris P."/>
            <person name="Nusbaum C."/>
            <person name="Oome S."/>
            <person name="Phillips A.J."/>
            <person name="van Rooyen D."/>
            <person name="Rzeszutek E."/>
            <person name="Saraiva M."/>
            <person name="Secombes C.J."/>
            <person name="Seidl M.F."/>
            <person name="Snel B."/>
            <person name="Stassen J.H."/>
            <person name="Sykes S."/>
            <person name="Tripathy S."/>
            <person name="van den Berg H."/>
            <person name="Vega-Arreguin J.C."/>
            <person name="Wawra S."/>
            <person name="Young S.K."/>
            <person name="Zeng Q."/>
            <person name="Dieguez-Uribeondo J."/>
            <person name="Russ C."/>
            <person name="Tyler B.M."/>
            <person name="van West P."/>
        </authorList>
    </citation>
    <scope>NUCLEOTIDE SEQUENCE [LARGE SCALE GENOMIC DNA]</scope>
    <source>
        <strain evidence="2 3">CBS 223.65</strain>
    </source>
</reference>
<keyword evidence="3" id="KW-1185">Reference proteome</keyword>
<accession>A0A067D7H4</accession>
<dbReference type="RefSeq" id="XP_012194616.1">
    <property type="nucleotide sequence ID" value="XM_012339226.1"/>
</dbReference>
<feature type="compositionally biased region" description="Basic and acidic residues" evidence="1">
    <location>
        <begin position="129"/>
        <end position="157"/>
    </location>
</feature>
<evidence type="ECO:0000256" key="1">
    <source>
        <dbReference type="SAM" id="MobiDB-lite"/>
    </source>
</evidence>
<evidence type="ECO:0000313" key="2">
    <source>
        <dbReference type="EMBL" id="KDO34962.1"/>
    </source>
</evidence>
<proteinExistence type="predicted"/>
<feature type="region of interest" description="Disordered" evidence="1">
    <location>
        <begin position="226"/>
        <end position="250"/>
    </location>
</feature>
<gene>
    <name evidence="2" type="ORF">SPRG_01024</name>
</gene>
<sequence length="250" mass="28297">MQTQWKASLQRAKSRRTTTQVDEFSLTRPEKTAKLAQKKQARIERLTAAERAEKDAMEAERRQRLEAAMEAAKVSTKVSMTASHKLRTEAIQAKLKARHELDKSQEEALVAKKEKLKHIAKQVIAEVSDSERKRKEEKGNYVEDPEAAAKAKAEDDRQAYQDAIKRNRERILAAAAARPSLMERFAIDKKKEEHKRKALQAVVTNVFGKNLGAFKGVFTEDEEDLVAGLETSAGDDAKDTKDEDEYNEDD</sequence>
<dbReference type="EMBL" id="KK583190">
    <property type="protein sequence ID" value="KDO34962.1"/>
    <property type="molecule type" value="Genomic_DNA"/>
</dbReference>
<dbReference type="Proteomes" id="UP000030745">
    <property type="component" value="Unassembled WGS sequence"/>
</dbReference>
<name>A0A067D7H4_SAPPC</name>
<evidence type="ECO:0000313" key="3">
    <source>
        <dbReference type="Proteomes" id="UP000030745"/>
    </source>
</evidence>
<dbReference type="GeneID" id="24123637"/>
<dbReference type="OrthoDB" id="168140at2759"/>
<dbReference type="VEuPathDB" id="FungiDB:SPRG_01024"/>
<protein>
    <submittedName>
        <fullName evidence="2">Uncharacterized protein</fullName>
    </submittedName>
</protein>